<dbReference type="PANTHER" id="PTHR30055:SF231">
    <property type="entry name" value="TRANSCRIPTIONAL REGULATORY PROTEIN (PROBABLY DEOR-FAMILY)-RELATED"/>
    <property type="match status" value="1"/>
</dbReference>
<dbReference type="EMBL" id="CP054929">
    <property type="protein sequence ID" value="QKW50027.1"/>
    <property type="molecule type" value="Genomic_DNA"/>
</dbReference>
<dbReference type="InterPro" id="IPR009057">
    <property type="entry name" value="Homeodomain-like_sf"/>
</dbReference>
<keyword evidence="5" id="KW-1185">Reference proteome</keyword>
<gene>
    <name evidence="4" type="ORF">HUT08_11240</name>
</gene>
<dbReference type="GO" id="GO:0003700">
    <property type="term" value="F:DNA-binding transcription factor activity"/>
    <property type="evidence" value="ECO:0007669"/>
    <property type="project" value="TreeGrafter"/>
</dbReference>
<dbReference type="SUPFAM" id="SSF46689">
    <property type="entry name" value="Homeodomain-like"/>
    <property type="match status" value="1"/>
</dbReference>
<dbReference type="Pfam" id="PF17940">
    <property type="entry name" value="TetR_C_31"/>
    <property type="match status" value="1"/>
</dbReference>
<dbReference type="Gene3D" id="1.10.357.10">
    <property type="entry name" value="Tetracycline Repressor, domain 2"/>
    <property type="match status" value="1"/>
</dbReference>
<evidence type="ECO:0000313" key="5">
    <source>
        <dbReference type="Proteomes" id="UP000509303"/>
    </source>
</evidence>
<accession>A0A7H8N6A2</accession>
<dbReference type="InterPro" id="IPR041583">
    <property type="entry name" value="TetR_C_31"/>
</dbReference>
<dbReference type="AlphaFoldDB" id="A0A7H8N6A2"/>
<evidence type="ECO:0000259" key="3">
    <source>
        <dbReference type="PROSITE" id="PS50977"/>
    </source>
</evidence>
<dbReference type="InterPro" id="IPR001647">
    <property type="entry name" value="HTH_TetR"/>
</dbReference>
<evidence type="ECO:0000313" key="4">
    <source>
        <dbReference type="EMBL" id="QKW50027.1"/>
    </source>
</evidence>
<dbReference type="Proteomes" id="UP000509303">
    <property type="component" value="Chromosome"/>
</dbReference>
<dbReference type="InterPro" id="IPR050109">
    <property type="entry name" value="HTH-type_TetR-like_transc_reg"/>
</dbReference>
<dbReference type="PROSITE" id="PS50977">
    <property type="entry name" value="HTH_TETR_2"/>
    <property type="match status" value="1"/>
</dbReference>
<organism evidence="4 5">
    <name type="scientific">Streptomyces buecherae</name>
    <dbReference type="NCBI Taxonomy" id="2763006"/>
    <lineage>
        <taxon>Bacteria</taxon>
        <taxon>Bacillati</taxon>
        <taxon>Actinomycetota</taxon>
        <taxon>Actinomycetes</taxon>
        <taxon>Kitasatosporales</taxon>
        <taxon>Streptomycetaceae</taxon>
        <taxon>Streptomyces</taxon>
    </lineage>
</organism>
<name>A0A7H8N6A2_9ACTN</name>
<keyword evidence="1 2" id="KW-0238">DNA-binding</keyword>
<reference evidence="4 5" key="1">
    <citation type="submission" date="2020-06" db="EMBL/GenBank/DDBJ databases">
        <title>Genome mining for natural products.</title>
        <authorList>
            <person name="Zhang B."/>
            <person name="Shi J."/>
            <person name="Ge H."/>
        </authorList>
    </citation>
    <scope>NUCLEOTIDE SEQUENCE [LARGE SCALE GENOMIC DNA]</scope>
    <source>
        <strain evidence="4 5">NA00687</strain>
    </source>
</reference>
<feature type="domain" description="HTH tetR-type" evidence="3">
    <location>
        <begin position="12"/>
        <end position="72"/>
    </location>
</feature>
<sequence>MPATDGRRVKGERRRQALIEAALRVVERDGASGVSHRAVAREAELPNASATYYFRSIDDLLCAALTSVMHEDAARMRRLALAADGGLDSRRMLAQLMADVAAEPGRLLAEYELYLQAARRPELREVTQVWLDAAADFARKYTDDPVRVRIVVGAIDGLLLQALLTDDPPGVTEFDEMLRALLPCSDE</sequence>
<dbReference type="Pfam" id="PF00440">
    <property type="entry name" value="TetR_N"/>
    <property type="match status" value="1"/>
</dbReference>
<evidence type="ECO:0000256" key="2">
    <source>
        <dbReference type="PROSITE-ProRule" id="PRU00335"/>
    </source>
</evidence>
<dbReference type="RefSeq" id="WP_176161762.1">
    <property type="nucleotide sequence ID" value="NZ_CP054929.1"/>
</dbReference>
<evidence type="ECO:0000256" key="1">
    <source>
        <dbReference type="ARBA" id="ARBA00023125"/>
    </source>
</evidence>
<feature type="DNA-binding region" description="H-T-H motif" evidence="2">
    <location>
        <begin position="35"/>
        <end position="54"/>
    </location>
</feature>
<proteinExistence type="predicted"/>
<protein>
    <submittedName>
        <fullName evidence="4">TetR family transcriptional regulator</fullName>
    </submittedName>
</protein>
<dbReference type="PANTHER" id="PTHR30055">
    <property type="entry name" value="HTH-TYPE TRANSCRIPTIONAL REGULATOR RUTR"/>
    <property type="match status" value="1"/>
</dbReference>
<dbReference type="GO" id="GO:0000976">
    <property type="term" value="F:transcription cis-regulatory region binding"/>
    <property type="evidence" value="ECO:0007669"/>
    <property type="project" value="TreeGrafter"/>
</dbReference>